<dbReference type="GO" id="GO:0043200">
    <property type="term" value="P:response to amino acid"/>
    <property type="evidence" value="ECO:0007669"/>
    <property type="project" value="TreeGrafter"/>
</dbReference>
<keyword evidence="2" id="KW-0238">DNA-binding</keyword>
<keyword evidence="3" id="KW-0804">Transcription</keyword>
<gene>
    <name evidence="5" type="ORF">GA0061102_10499</name>
</gene>
<dbReference type="PRINTS" id="PR00033">
    <property type="entry name" value="HTHASNC"/>
</dbReference>
<dbReference type="AlphaFoldDB" id="A0A1C3WZT1"/>
<dbReference type="InterPro" id="IPR036390">
    <property type="entry name" value="WH_DNA-bd_sf"/>
</dbReference>
<evidence type="ECO:0000256" key="3">
    <source>
        <dbReference type="ARBA" id="ARBA00023163"/>
    </source>
</evidence>
<evidence type="ECO:0000256" key="2">
    <source>
        <dbReference type="ARBA" id="ARBA00023125"/>
    </source>
</evidence>
<dbReference type="Gene3D" id="1.10.10.10">
    <property type="entry name" value="Winged helix-like DNA-binding domain superfamily/Winged helix DNA-binding domain"/>
    <property type="match status" value="1"/>
</dbReference>
<feature type="domain" description="HTH asnC-type" evidence="4">
    <location>
        <begin position="20"/>
        <end position="81"/>
    </location>
</feature>
<dbReference type="GO" id="GO:0005829">
    <property type="term" value="C:cytosol"/>
    <property type="evidence" value="ECO:0007669"/>
    <property type="project" value="TreeGrafter"/>
</dbReference>
<dbReference type="GO" id="GO:0006355">
    <property type="term" value="P:regulation of DNA-templated transcription"/>
    <property type="evidence" value="ECO:0007669"/>
    <property type="project" value="UniProtKB-ARBA"/>
</dbReference>
<evidence type="ECO:0000313" key="6">
    <source>
        <dbReference type="Proteomes" id="UP000199435"/>
    </source>
</evidence>
<dbReference type="InterPro" id="IPR011991">
    <property type="entry name" value="ArsR-like_HTH"/>
</dbReference>
<dbReference type="STRING" id="411945.GA0061102_10499"/>
<dbReference type="SMART" id="SM00344">
    <property type="entry name" value="HTH_ASNC"/>
    <property type="match status" value="1"/>
</dbReference>
<dbReference type="SUPFAM" id="SSF46785">
    <property type="entry name" value="Winged helix' DNA-binding domain"/>
    <property type="match status" value="1"/>
</dbReference>
<dbReference type="SUPFAM" id="SSF54909">
    <property type="entry name" value="Dimeric alpha+beta barrel"/>
    <property type="match status" value="1"/>
</dbReference>
<dbReference type="PANTHER" id="PTHR30154">
    <property type="entry name" value="LEUCINE-RESPONSIVE REGULATORY PROTEIN"/>
    <property type="match status" value="1"/>
</dbReference>
<proteinExistence type="predicted"/>
<reference evidence="6" key="1">
    <citation type="submission" date="2016-08" db="EMBL/GenBank/DDBJ databases">
        <authorList>
            <person name="Varghese N."/>
            <person name="Submissions Spin"/>
        </authorList>
    </citation>
    <scope>NUCLEOTIDE SEQUENCE [LARGE SCALE GENOMIC DNA]</scope>
    <source>
        <strain evidence="6">HAMBI 2971</strain>
    </source>
</reference>
<dbReference type="GO" id="GO:0043565">
    <property type="term" value="F:sequence-specific DNA binding"/>
    <property type="evidence" value="ECO:0007669"/>
    <property type="project" value="InterPro"/>
</dbReference>
<sequence length="174" mass="19111">MAVRQNKRPAAGSAGAHGDLDLIDRKILSVLRGDARLSTNDLSARVGLSPSPCWTRVKRLENSGAIDGYIALINHEAVGLPMTVFAEVTLDHHDDKVLADFSEALLKIPEVVEAFLVSGDYDYLIKVAVADTGHYERFLREKLYKIKGIRHSKTTFSLRAIKQSACVDPLLVQG</sequence>
<dbReference type="PROSITE" id="PS50956">
    <property type="entry name" value="HTH_ASNC_2"/>
    <property type="match status" value="1"/>
</dbReference>
<dbReference type="InterPro" id="IPR019885">
    <property type="entry name" value="Tscrpt_reg_HTH_AsnC-type_CS"/>
</dbReference>
<dbReference type="Proteomes" id="UP000199435">
    <property type="component" value="Unassembled WGS sequence"/>
</dbReference>
<dbReference type="InterPro" id="IPR036388">
    <property type="entry name" value="WH-like_DNA-bd_sf"/>
</dbReference>
<dbReference type="InterPro" id="IPR019888">
    <property type="entry name" value="Tscrpt_reg_AsnC-like"/>
</dbReference>
<organism evidence="5 6">
    <name type="scientific">Rhizobium miluonense</name>
    <dbReference type="NCBI Taxonomy" id="411945"/>
    <lineage>
        <taxon>Bacteria</taxon>
        <taxon>Pseudomonadati</taxon>
        <taxon>Pseudomonadota</taxon>
        <taxon>Alphaproteobacteria</taxon>
        <taxon>Hyphomicrobiales</taxon>
        <taxon>Rhizobiaceae</taxon>
        <taxon>Rhizobium/Agrobacterium group</taxon>
        <taxon>Rhizobium</taxon>
    </lineage>
</organism>
<dbReference type="PANTHER" id="PTHR30154:SF34">
    <property type="entry name" value="TRANSCRIPTIONAL REGULATOR AZLB"/>
    <property type="match status" value="1"/>
</dbReference>
<evidence type="ECO:0000259" key="4">
    <source>
        <dbReference type="PROSITE" id="PS50956"/>
    </source>
</evidence>
<dbReference type="Gene3D" id="3.30.70.920">
    <property type="match status" value="1"/>
</dbReference>
<dbReference type="InterPro" id="IPR011008">
    <property type="entry name" value="Dimeric_a/b-barrel"/>
</dbReference>
<protein>
    <submittedName>
        <fullName evidence="5">Lrp/AsnC family transcriptional regulator, leucine-responsive regulatory protein</fullName>
    </submittedName>
</protein>
<dbReference type="EMBL" id="FMAH01000049">
    <property type="protein sequence ID" value="SCB45493.1"/>
    <property type="molecule type" value="Genomic_DNA"/>
</dbReference>
<dbReference type="PROSITE" id="PS00519">
    <property type="entry name" value="HTH_ASNC_1"/>
    <property type="match status" value="1"/>
</dbReference>
<evidence type="ECO:0000256" key="1">
    <source>
        <dbReference type="ARBA" id="ARBA00023015"/>
    </source>
</evidence>
<dbReference type="CDD" id="cd00090">
    <property type="entry name" value="HTH_ARSR"/>
    <property type="match status" value="1"/>
</dbReference>
<keyword evidence="6" id="KW-1185">Reference proteome</keyword>
<keyword evidence="1" id="KW-0805">Transcription regulation</keyword>
<dbReference type="Pfam" id="PF13412">
    <property type="entry name" value="HTH_24"/>
    <property type="match status" value="1"/>
</dbReference>
<accession>A0A1C3WZT1</accession>
<dbReference type="InterPro" id="IPR000485">
    <property type="entry name" value="AsnC-type_HTH_dom"/>
</dbReference>
<evidence type="ECO:0000313" key="5">
    <source>
        <dbReference type="EMBL" id="SCB45493.1"/>
    </source>
</evidence>
<dbReference type="RefSeq" id="WP_245298156.1">
    <property type="nucleotide sequence ID" value="NZ_FMAH01000049.1"/>
</dbReference>
<dbReference type="InterPro" id="IPR019887">
    <property type="entry name" value="Tscrpt_reg_AsnC/Lrp_C"/>
</dbReference>
<name>A0A1C3WZT1_9HYPH</name>
<dbReference type="Pfam" id="PF01037">
    <property type="entry name" value="AsnC_trans_reg"/>
    <property type="match status" value="1"/>
</dbReference>